<accession>A0A438HBC2</accession>
<feature type="coiled-coil region" evidence="6">
    <location>
        <begin position="306"/>
        <end position="340"/>
    </location>
</feature>
<keyword evidence="2" id="KW-0547">Nucleotide-binding</keyword>
<evidence type="ECO:0000256" key="3">
    <source>
        <dbReference type="ARBA" id="ARBA00022840"/>
    </source>
</evidence>
<reference evidence="7 8" key="1">
    <citation type="journal article" date="2018" name="PLoS Genet.">
        <title>Population sequencing reveals clonal diversity and ancestral inbreeding in the grapevine cultivar Chardonnay.</title>
        <authorList>
            <person name="Roach M.J."/>
            <person name="Johnson D.L."/>
            <person name="Bohlmann J."/>
            <person name="van Vuuren H.J."/>
            <person name="Jones S.J."/>
            <person name="Pretorius I.S."/>
            <person name="Schmidt S.A."/>
            <person name="Borneman A.R."/>
        </authorList>
    </citation>
    <scope>NUCLEOTIDE SEQUENCE [LARGE SCALE GENOMIC DNA]</scope>
    <source>
        <strain evidence="8">cv. Chardonnay</strain>
        <tissue evidence="7">Leaf</tissue>
    </source>
</reference>
<dbReference type="PANTHER" id="PTHR37739:SF14">
    <property type="entry name" value="KINESIN-LIKE PROTEIN KIN-12E"/>
    <property type="match status" value="1"/>
</dbReference>
<dbReference type="GO" id="GO:0005874">
    <property type="term" value="C:microtubule"/>
    <property type="evidence" value="ECO:0007669"/>
    <property type="project" value="UniProtKB-KW"/>
</dbReference>
<proteinExistence type="predicted"/>
<evidence type="ECO:0000256" key="2">
    <source>
        <dbReference type="ARBA" id="ARBA00022741"/>
    </source>
</evidence>
<dbReference type="AlphaFoldDB" id="A0A438HBC2"/>
<evidence type="ECO:0000313" key="8">
    <source>
        <dbReference type="Proteomes" id="UP000288805"/>
    </source>
</evidence>
<feature type="coiled-coil region" evidence="6">
    <location>
        <begin position="366"/>
        <end position="414"/>
    </location>
</feature>
<evidence type="ECO:0000256" key="1">
    <source>
        <dbReference type="ARBA" id="ARBA00022701"/>
    </source>
</evidence>
<evidence type="ECO:0000256" key="5">
    <source>
        <dbReference type="ARBA" id="ARBA00023175"/>
    </source>
</evidence>
<sequence length="545" mass="61228">MLSSGGKNSNETTRENCVEKLVEVDGTESIKSISGEEMLLVEESGFPGFNVQEDGEEFLEFVKPTISAEAKILIEDTGVSRVNLLDDFSQCPGNSQVKEEDLIDPQANECFESDEHSISTEPHLLLEENGLCRSKMLDGVDAIEVDVLAEFSEDNMSVGKNGFSGLDVKDGSDQSGDQIVSGNTSDMETKPLEVNVAIGSEDLNLVRMKLDRADEKLSSSAKTVTAFGLLEKAVVEVDKISREIGAIEDDLQLKQQEFESLKILSSKIHDRRALVDKKLSALKYSLSSFSTSAAYFEQREAQARARRQLQHSAVEIRNNIARLKSKIEEENRTQENEKVLLAIDNVQKEIPSPQINWHLGGKATALLKSEEEKTKLQAEMKQSREKLGAVRREIEDLNRKSQKVETAMQTVEMEMQKSLKSVEEMQLGLQGIVRENEMLLEIRESGKTEIDNLILEYQQSMFEADLKLAEMSILEEELSMQSRRIDELCTTRAVVMEKYSQLLKDTRCLSSLSEKIEEELCTVRMSVLEAKSLLRTECSNDRYVV</sequence>
<keyword evidence="1" id="KW-0493">Microtubule</keyword>
<evidence type="ECO:0000256" key="6">
    <source>
        <dbReference type="SAM" id="Coils"/>
    </source>
</evidence>
<evidence type="ECO:0000256" key="4">
    <source>
        <dbReference type="ARBA" id="ARBA00023054"/>
    </source>
</evidence>
<name>A0A438HBC2_VITVI</name>
<evidence type="ECO:0000313" key="7">
    <source>
        <dbReference type="EMBL" id="RVW81754.1"/>
    </source>
</evidence>
<dbReference type="InterPro" id="IPR044986">
    <property type="entry name" value="KIF15/KIN-12"/>
</dbReference>
<keyword evidence="3" id="KW-0067">ATP-binding</keyword>
<keyword evidence="5" id="KW-0505">Motor protein</keyword>
<dbReference type="GO" id="GO:0005524">
    <property type="term" value="F:ATP binding"/>
    <property type="evidence" value="ECO:0007669"/>
    <property type="project" value="UniProtKB-KW"/>
</dbReference>
<gene>
    <name evidence="7" type="primary">KIN12E_1</name>
    <name evidence="7" type="ORF">CK203_049496</name>
</gene>
<dbReference type="EMBL" id="QGNW01000249">
    <property type="protein sequence ID" value="RVW81754.1"/>
    <property type="molecule type" value="Genomic_DNA"/>
</dbReference>
<protein>
    <submittedName>
        <fullName evidence="7">Kinesin-like protein KIN-12E</fullName>
    </submittedName>
</protein>
<dbReference type="Proteomes" id="UP000288805">
    <property type="component" value="Unassembled WGS sequence"/>
</dbReference>
<organism evidence="7 8">
    <name type="scientific">Vitis vinifera</name>
    <name type="common">Grape</name>
    <dbReference type="NCBI Taxonomy" id="29760"/>
    <lineage>
        <taxon>Eukaryota</taxon>
        <taxon>Viridiplantae</taxon>
        <taxon>Streptophyta</taxon>
        <taxon>Embryophyta</taxon>
        <taxon>Tracheophyta</taxon>
        <taxon>Spermatophyta</taxon>
        <taxon>Magnoliopsida</taxon>
        <taxon>eudicotyledons</taxon>
        <taxon>Gunneridae</taxon>
        <taxon>Pentapetalae</taxon>
        <taxon>rosids</taxon>
        <taxon>Vitales</taxon>
        <taxon>Vitaceae</taxon>
        <taxon>Viteae</taxon>
        <taxon>Vitis</taxon>
    </lineage>
</organism>
<dbReference type="PANTHER" id="PTHR37739">
    <property type="entry name" value="KINESIN-LIKE PROTEIN KIN-12D"/>
    <property type="match status" value="1"/>
</dbReference>
<comment type="caution">
    <text evidence="7">The sequence shown here is derived from an EMBL/GenBank/DDBJ whole genome shotgun (WGS) entry which is preliminary data.</text>
</comment>
<keyword evidence="4 6" id="KW-0175">Coiled coil</keyword>